<sequence>ETTAVQCTFNQVNIKTISKSFHPTELIAISEEFTLREWNKSFKEYSKI</sequence>
<dbReference type="EMBL" id="UOEP01000017">
    <property type="protein sequence ID" value="VAW13026.1"/>
    <property type="molecule type" value="Genomic_DNA"/>
</dbReference>
<organism evidence="1">
    <name type="scientific">hydrothermal vent metagenome</name>
    <dbReference type="NCBI Taxonomy" id="652676"/>
    <lineage>
        <taxon>unclassified sequences</taxon>
        <taxon>metagenomes</taxon>
        <taxon>ecological metagenomes</taxon>
    </lineage>
</organism>
<protein>
    <submittedName>
        <fullName evidence="1">Uncharacterized protein</fullName>
    </submittedName>
</protein>
<gene>
    <name evidence="1" type="ORF">MNBD_BACTEROID01-135</name>
</gene>
<name>A0A3B0U0W4_9ZZZZ</name>
<accession>A0A3B0U0W4</accession>
<feature type="non-terminal residue" evidence="1">
    <location>
        <position position="1"/>
    </location>
</feature>
<evidence type="ECO:0000313" key="1">
    <source>
        <dbReference type="EMBL" id="VAW13026.1"/>
    </source>
</evidence>
<reference evidence="1" key="1">
    <citation type="submission" date="2018-06" db="EMBL/GenBank/DDBJ databases">
        <authorList>
            <person name="Zhirakovskaya E."/>
        </authorList>
    </citation>
    <scope>NUCLEOTIDE SEQUENCE</scope>
</reference>
<proteinExistence type="predicted"/>
<dbReference type="AlphaFoldDB" id="A0A3B0U0W4"/>